<dbReference type="EMBL" id="DSLG01000004">
    <property type="protein sequence ID" value="HEA87038.1"/>
    <property type="molecule type" value="Genomic_DNA"/>
</dbReference>
<evidence type="ECO:0000313" key="3">
    <source>
        <dbReference type="EMBL" id="HEA87038.1"/>
    </source>
</evidence>
<accession>A0A7C1NDV6</accession>
<sequence>MAMPAFIRSFLVMSRRLPDWNCPGRDSCRGATVTRTAPEGGIIMNISSHEQLKQAVRNREPELEITDPGVMNMVRRQMALRQVLNILFFVILGVAILLWANPMRLQFFDTGSGRTVRQILLLVGVLLLFADYLMPVARLYKITARAEDRLKLTLDSHGNKREVRMCIIVPLLLLLIAFPALGQLNYTECSNGLQNPALEGGRTELEFVDVNNDGNIDILSIGDHGSPYINSQEHGVMVWFGDGWGNWNVYQYGNFGYGGIAVGDVNGDGLLDVGYGMHHNYSGEDLGNDMLEVALGDGTGTMWTAWDDGLMPGGACWGMFSTDFADVDHDGDLDIGSCSFGYGVGLRVYLNQGDGTWQLSWGTPDSINCDMEFYFRDVNRDGNPDIIAATGGPAVYFGDGTGRFYPGDSGLPRSNYGLAGISPGDVDNDGGFDVAFCNSAGGVEVWIYDESVGRWRSFSNGLPVSGSYGGTQLCDMNTDGFCDLVAVGGGHLTVWTGDGAGNWVQASEISTNRPGTYQALRTGGDFDHNGKPDIAIIINEGSWPNYRNWAHAYKETSPRDSLQIYPVFPRGWERFWNGSVQFIQWLSAVPGAADSSLVRLDLSTDGPNGPWMVIADSLKNNGWYQWRVPETVSSCYCYIRYTVYKGIQSSSAITPGPFFIGNPTALKEGADNIYPRALRLTPNPAKTWVILDFGAPVASGQQIKLFDAQGRLMGTFEVSAGTKTTSVVLDRFPAGTYFVVLENSRGNRLIIYK</sequence>
<keyword evidence="1" id="KW-0732">Signal</keyword>
<dbReference type="SUPFAM" id="SSF69318">
    <property type="entry name" value="Integrin alpha N-terminal domain"/>
    <property type="match status" value="1"/>
</dbReference>
<evidence type="ECO:0000256" key="2">
    <source>
        <dbReference type="SAM" id="Phobius"/>
    </source>
</evidence>
<feature type="transmembrane region" description="Helical" evidence="2">
    <location>
        <begin position="161"/>
        <end position="181"/>
    </location>
</feature>
<organism evidence="3">
    <name type="scientific">candidate division WOR-3 bacterium</name>
    <dbReference type="NCBI Taxonomy" id="2052148"/>
    <lineage>
        <taxon>Bacteria</taxon>
        <taxon>Bacteria division WOR-3</taxon>
    </lineage>
</organism>
<keyword evidence="2" id="KW-0472">Membrane</keyword>
<feature type="transmembrane region" description="Helical" evidence="2">
    <location>
        <begin position="120"/>
        <end position="140"/>
    </location>
</feature>
<dbReference type="EMBL" id="DSTU01000005">
    <property type="protein sequence ID" value="HFJ53879.1"/>
    <property type="molecule type" value="Genomic_DNA"/>
</dbReference>
<reference evidence="3" key="1">
    <citation type="journal article" date="2020" name="mSystems">
        <title>Genome- and Community-Level Interaction Insights into Carbon Utilization and Element Cycling Functions of Hydrothermarchaeota in Hydrothermal Sediment.</title>
        <authorList>
            <person name="Zhou Z."/>
            <person name="Liu Y."/>
            <person name="Xu W."/>
            <person name="Pan J."/>
            <person name="Luo Z.H."/>
            <person name="Li M."/>
        </authorList>
    </citation>
    <scope>NUCLEOTIDE SEQUENCE [LARGE SCALE GENOMIC DNA]</scope>
    <source>
        <strain evidence="3">SpSt-265</strain>
        <strain evidence="4">SpSt-465</strain>
    </source>
</reference>
<dbReference type="InterPro" id="IPR028994">
    <property type="entry name" value="Integrin_alpha_N"/>
</dbReference>
<name>A0A7C1NDV6_UNCW3</name>
<dbReference type="InterPro" id="IPR026444">
    <property type="entry name" value="Secre_tail"/>
</dbReference>
<keyword evidence="2" id="KW-0812">Transmembrane</keyword>
<proteinExistence type="predicted"/>
<gene>
    <name evidence="3" type="ORF">ENP94_03400</name>
    <name evidence="4" type="ORF">ENS16_04230</name>
</gene>
<dbReference type="PANTHER" id="PTHR44103">
    <property type="entry name" value="PROPROTEIN CONVERTASE P"/>
    <property type="match status" value="1"/>
</dbReference>
<dbReference type="AlphaFoldDB" id="A0A7C1NDV6"/>
<comment type="caution">
    <text evidence="3">The sequence shown here is derived from an EMBL/GenBank/DDBJ whole genome shotgun (WGS) entry which is preliminary data.</text>
</comment>
<dbReference type="InterPro" id="IPR013517">
    <property type="entry name" value="FG-GAP"/>
</dbReference>
<dbReference type="Pfam" id="PF13517">
    <property type="entry name" value="FG-GAP_3"/>
    <property type="match status" value="2"/>
</dbReference>
<protein>
    <submittedName>
        <fullName evidence="3">T9SS type A sorting domain-containing protein</fullName>
    </submittedName>
</protein>
<feature type="transmembrane region" description="Helical" evidence="2">
    <location>
        <begin position="83"/>
        <end position="100"/>
    </location>
</feature>
<evidence type="ECO:0000256" key="1">
    <source>
        <dbReference type="ARBA" id="ARBA00022729"/>
    </source>
</evidence>
<evidence type="ECO:0000313" key="4">
    <source>
        <dbReference type="EMBL" id="HFJ53879.1"/>
    </source>
</evidence>
<dbReference type="Gene3D" id="2.130.10.130">
    <property type="entry name" value="Integrin alpha, N-terminal"/>
    <property type="match status" value="1"/>
</dbReference>
<keyword evidence="2" id="KW-1133">Transmembrane helix</keyword>
<dbReference type="NCBIfam" id="TIGR04183">
    <property type="entry name" value="Por_Secre_tail"/>
    <property type="match status" value="1"/>
</dbReference>
<dbReference type="PANTHER" id="PTHR44103:SF1">
    <property type="entry name" value="PROPROTEIN CONVERTASE P"/>
    <property type="match status" value="1"/>
</dbReference>